<protein>
    <submittedName>
        <fullName evidence="2">Uncharacterized protein</fullName>
    </submittedName>
</protein>
<evidence type="ECO:0000313" key="3">
    <source>
        <dbReference type="Proteomes" id="UP000237481"/>
    </source>
</evidence>
<dbReference type="EMBL" id="PKSG01000350">
    <property type="protein sequence ID" value="POR36224.1"/>
    <property type="molecule type" value="Genomic_DNA"/>
</dbReference>
<feature type="non-terminal residue" evidence="2">
    <location>
        <position position="1"/>
    </location>
</feature>
<dbReference type="AlphaFoldDB" id="A0A2S4L1B0"/>
<proteinExistence type="predicted"/>
<sequence length="123" mass="13383">YGLQSGYQHVEHRSLRPQAQPPQHTVARQATLGPALVKLGPPASRGGSRAADPEPASHHNRPRKAWRRLDEQKVIQRARRRAGEQPSGTPSTSQLLRAPSGSRDSGDDEATTNSTPPYVEAHS</sequence>
<keyword evidence="3" id="KW-1185">Reference proteome</keyword>
<evidence type="ECO:0000313" key="2">
    <source>
        <dbReference type="EMBL" id="POR36224.1"/>
    </source>
</evidence>
<comment type="caution">
    <text evidence="2">The sequence shown here is derived from an EMBL/GenBank/DDBJ whole genome shotgun (WGS) entry which is preliminary data.</text>
</comment>
<evidence type="ECO:0000256" key="1">
    <source>
        <dbReference type="SAM" id="MobiDB-lite"/>
    </source>
</evidence>
<accession>A0A2S4L1B0</accession>
<organism evidence="2 3">
    <name type="scientific">Tolypocladium paradoxum</name>
    <dbReference type="NCBI Taxonomy" id="94208"/>
    <lineage>
        <taxon>Eukaryota</taxon>
        <taxon>Fungi</taxon>
        <taxon>Dikarya</taxon>
        <taxon>Ascomycota</taxon>
        <taxon>Pezizomycotina</taxon>
        <taxon>Sordariomycetes</taxon>
        <taxon>Hypocreomycetidae</taxon>
        <taxon>Hypocreales</taxon>
        <taxon>Ophiocordycipitaceae</taxon>
        <taxon>Tolypocladium</taxon>
    </lineage>
</organism>
<feature type="compositionally biased region" description="Polar residues" evidence="1">
    <location>
        <begin position="86"/>
        <end position="95"/>
    </location>
</feature>
<name>A0A2S4L1B0_9HYPO</name>
<dbReference type="Proteomes" id="UP000237481">
    <property type="component" value="Unassembled WGS sequence"/>
</dbReference>
<feature type="region of interest" description="Disordered" evidence="1">
    <location>
        <begin position="1"/>
        <end position="123"/>
    </location>
</feature>
<gene>
    <name evidence="2" type="ORF">TPAR_03598</name>
</gene>
<reference evidence="2 3" key="1">
    <citation type="submission" date="2018-01" db="EMBL/GenBank/DDBJ databases">
        <title>Harnessing the power of phylogenomics to disentangle the directionality and signatures of interkingdom host jumping in the parasitic fungal genus Tolypocladium.</title>
        <authorList>
            <person name="Quandt C.A."/>
            <person name="Patterson W."/>
            <person name="Spatafora J.W."/>
        </authorList>
    </citation>
    <scope>NUCLEOTIDE SEQUENCE [LARGE SCALE GENOMIC DNA]</scope>
    <source>
        <strain evidence="2 3">NRBC 100945</strain>
    </source>
</reference>